<organism evidence="8 9">
    <name type="scientific">Epidermidibacterium keratini</name>
    <dbReference type="NCBI Taxonomy" id="1891644"/>
    <lineage>
        <taxon>Bacteria</taxon>
        <taxon>Bacillati</taxon>
        <taxon>Actinomycetota</taxon>
        <taxon>Actinomycetes</taxon>
        <taxon>Sporichthyales</taxon>
        <taxon>Sporichthyaceae</taxon>
        <taxon>Epidermidibacterium</taxon>
    </lineage>
</organism>
<dbReference type="InterPro" id="IPR036976">
    <property type="entry name" value="RimM_N_sf"/>
</dbReference>
<dbReference type="EMBL" id="CP047156">
    <property type="protein sequence ID" value="QHC01845.1"/>
    <property type="molecule type" value="Genomic_DNA"/>
</dbReference>
<dbReference type="Pfam" id="PF01782">
    <property type="entry name" value="RimM"/>
    <property type="match status" value="1"/>
</dbReference>
<evidence type="ECO:0000259" key="7">
    <source>
        <dbReference type="Pfam" id="PF24986"/>
    </source>
</evidence>
<dbReference type="InterPro" id="IPR011033">
    <property type="entry name" value="PRC_barrel-like_sf"/>
</dbReference>
<gene>
    <name evidence="5 8" type="primary">rimM</name>
    <name evidence="8" type="ORF">EK0264_17200</name>
</gene>
<feature type="domain" description="Ribosome maturation factor RimM PRC barrel" evidence="7">
    <location>
        <begin position="99"/>
        <end position="165"/>
    </location>
</feature>
<keyword evidence="9" id="KW-1185">Reference proteome</keyword>
<dbReference type="NCBIfam" id="TIGR02273">
    <property type="entry name" value="16S_RimM"/>
    <property type="match status" value="1"/>
</dbReference>
<dbReference type="HAMAP" id="MF_00014">
    <property type="entry name" value="Ribosome_mat_RimM"/>
    <property type="match status" value="1"/>
</dbReference>
<dbReference type="KEGG" id="eke:EK0264_17200"/>
<dbReference type="SUPFAM" id="SSF50447">
    <property type="entry name" value="Translation proteins"/>
    <property type="match status" value="1"/>
</dbReference>
<dbReference type="GO" id="GO:0043022">
    <property type="term" value="F:ribosome binding"/>
    <property type="evidence" value="ECO:0007669"/>
    <property type="project" value="InterPro"/>
</dbReference>
<protein>
    <recommendedName>
        <fullName evidence="5">Ribosome maturation factor RimM</fullName>
    </recommendedName>
</protein>
<dbReference type="Gene3D" id="2.30.30.240">
    <property type="entry name" value="PRC-barrel domain"/>
    <property type="match status" value="1"/>
</dbReference>
<dbReference type="Proteomes" id="UP000463857">
    <property type="component" value="Chromosome"/>
</dbReference>
<dbReference type="InterPro" id="IPR002676">
    <property type="entry name" value="RimM_N"/>
</dbReference>
<comment type="function">
    <text evidence="5">An accessory protein needed during the final step in the assembly of 30S ribosomal subunit, possibly for assembly of the head region. Essential for efficient processing of 16S rRNA. May be needed both before and after RbfA during the maturation of 16S rRNA. It has affinity for free ribosomal 30S subunits but not for 70S ribosomes.</text>
</comment>
<dbReference type="AlphaFoldDB" id="A0A7L4YRI5"/>
<dbReference type="GO" id="GO:0006364">
    <property type="term" value="P:rRNA processing"/>
    <property type="evidence" value="ECO:0007669"/>
    <property type="project" value="UniProtKB-UniRule"/>
</dbReference>
<dbReference type="RefSeq" id="WP_159546969.1">
    <property type="nucleotide sequence ID" value="NZ_CP047156.1"/>
</dbReference>
<comment type="subcellular location">
    <subcellularLocation>
        <location evidence="5">Cytoplasm</location>
    </subcellularLocation>
</comment>
<comment type="subunit">
    <text evidence="5">Binds ribosomal protein uS19.</text>
</comment>
<evidence type="ECO:0000256" key="3">
    <source>
        <dbReference type="ARBA" id="ARBA00022552"/>
    </source>
</evidence>
<dbReference type="GO" id="GO:0005840">
    <property type="term" value="C:ribosome"/>
    <property type="evidence" value="ECO:0007669"/>
    <property type="project" value="InterPro"/>
</dbReference>
<evidence type="ECO:0000313" key="8">
    <source>
        <dbReference type="EMBL" id="QHC01845.1"/>
    </source>
</evidence>
<dbReference type="InterPro" id="IPR009000">
    <property type="entry name" value="Transl_B-barrel_sf"/>
</dbReference>
<evidence type="ECO:0000313" key="9">
    <source>
        <dbReference type="Proteomes" id="UP000463857"/>
    </source>
</evidence>
<keyword evidence="2 5" id="KW-0690">Ribosome biogenesis</keyword>
<name>A0A7L4YRI5_9ACTN</name>
<comment type="domain">
    <text evidence="5">The PRC barrel domain binds ribosomal protein uS19.</text>
</comment>
<sequence length="168" mass="18092">MELVIGRIGKAHGIRGELTVGMRTDEPEERFAPGTQIATDPAENGPLTVESVRFVGGKAVVAFEEVADRNAAEALRGTMLVIDTADLPEIDDEDEFYDHELVGMNVTLLDGSTLGTVTDVVHGPGADTLAIEYGDRELLVPFVRAIVPTIDRARRTMVIVPPDGLLEL</sequence>
<keyword evidence="3 5" id="KW-0698">rRNA processing</keyword>
<keyword evidence="1 5" id="KW-0963">Cytoplasm</keyword>
<dbReference type="Pfam" id="PF24986">
    <property type="entry name" value="PRC_RimM"/>
    <property type="match status" value="1"/>
</dbReference>
<dbReference type="PANTHER" id="PTHR33692">
    <property type="entry name" value="RIBOSOME MATURATION FACTOR RIMM"/>
    <property type="match status" value="1"/>
</dbReference>
<dbReference type="InterPro" id="IPR011961">
    <property type="entry name" value="RimM"/>
</dbReference>
<evidence type="ECO:0000259" key="6">
    <source>
        <dbReference type="Pfam" id="PF01782"/>
    </source>
</evidence>
<comment type="similarity">
    <text evidence="5">Belongs to the RimM family.</text>
</comment>
<dbReference type="OrthoDB" id="5381335at2"/>
<evidence type="ECO:0000256" key="2">
    <source>
        <dbReference type="ARBA" id="ARBA00022517"/>
    </source>
</evidence>
<evidence type="ECO:0000256" key="4">
    <source>
        <dbReference type="ARBA" id="ARBA00023186"/>
    </source>
</evidence>
<dbReference type="GO" id="GO:0042274">
    <property type="term" value="P:ribosomal small subunit biogenesis"/>
    <property type="evidence" value="ECO:0007669"/>
    <property type="project" value="UniProtKB-UniRule"/>
</dbReference>
<accession>A0A7L4YRI5</accession>
<dbReference type="SUPFAM" id="SSF50346">
    <property type="entry name" value="PRC-barrel domain"/>
    <property type="match status" value="1"/>
</dbReference>
<feature type="domain" description="RimM N-terminal" evidence="6">
    <location>
        <begin position="4"/>
        <end position="84"/>
    </location>
</feature>
<proteinExistence type="inferred from homology"/>
<dbReference type="PANTHER" id="PTHR33692:SF1">
    <property type="entry name" value="RIBOSOME MATURATION FACTOR RIMM"/>
    <property type="match status" value="1"/>
</dbReference>
<dbReference type="GO" id="GO:0005737">
    <property type="term" value="C:cytoplasm"/>
    <property type="evidence" value="ECO:0007669"/>
    <property type="project" value="UniProtKB-SubCell"/>
</dbReference>
<dbReference type="InParanoid" id="A0A7L4YRI5"/>
<dbReference type="FunCoup" id="A0A7L4YRI5">
    <property type="interactions" value="114"/>
</dbReference>
<evidence type="ECO:0000256" key="1">
    <source>
        <dbReference type="ARBA" id="ARBA00022490"/>
    </source>
</evidence>
<evidence type="ECO:0000256" key="5">
    <source>
        <dbReference type="HAMAP-Rule" id="MF_00014"/>
    </source>
</evidence>
<reference evidence="8 9" key="1">
    <citation type="journal article" date="2018" name="Int. J. Syst. Evol. Microbiol.">
        <title>Epidermidibacterium keratini gen. nov., sp. nov., a member of the family Sporichthyaceae, isolated from keratin epidermis.</title>
        <authorList>
            <person name="Lee D.G."/>
            <person name="Trujillo M.E."/>
            <person name="Kang S."/>
            <person name="Nam J.J."/>
            <person name="Kim Y.J."/>
        </authorList>
    </citation>
    <scope>NUCLEOTIDE SEQUENCE [LARGE SCALE GENOMIC DNA]</scope>
    <source>
        <strain evidence="8 9">EPI-7</strain>
    </source>
</reference>
<dbReference type="Gene3D" id="2.40.30.60">
    <property type="entry name" value="RimM"/>
    <property type="match status" value="1"/>
</dbReference>
<dbReference type="InterPro" id="IPR056792">
    <property type="entry name" value="PRC_RimM"/>
</dbReference>
<keyword evidence="4 5" id="KW-0143">Chaperone</keyword>